<evidence type="ECO:0000313" key="4">
    <source>
        <dbReference type="Proteomes" id="UP001214854"/>
    </source>
</evidence>
<dbReference type="InterPro" id="IPR050300">
    <property type="entry name" value="GDXG_lipolytic_enzyme"/>
</dbReference>
<dbReference type="GO" id="GO:0016787">
    <property type="term" value="F:hydrolase activity"/>
    <property type="evidence" value="ECO:0007669"/>
    <property type="project" value="UniProtKB-KW"/>
</dbReference>
<dbReference type="InterPro" id="IPR029058">
    <property type="entry name" value="AB_hydrolase_fold"/>
</dbReference>
<dbReference type="SUPFAM" id="SSF53474">
    <property type="entry name" value="alpha/beta-Hydrolases"/>
    <property type="match status" value="1"/>
</dbReference>
<accession>A0ABT5HV59</accession>
<sequence>MPLPSLKQPLPRQSVLRRWGLRGLLSLPFSVLKFLSGGGVVHVQGRTLDTQITFLWKTFFARQDHRTPLSLTGTSVEGAREDWQEAATLMGDTSALKVRVETVGDGGLIGGRLIRPAQVSANAPLLVFFHDGNGVLGGPDLSLAFAAGLAAEARCPVFLPEYRLAPEHRFPAGYDDARAAWDWAATSLTKLGATSDQIAVGGAGIGANMAARLCLDLRRDFKPLPAAQLLVSPLLDLSDAGLRTSPYAKSWPVSAADIDIAIGHYAGAGIDLSDPAISPLREGLVSGQPRTLVVSGGLDPLADQAERYVKRLLEARTRVVYRRYDTLPLGFGLFAGVSDHAAEATRDIARLWSDLTTEIGVEE</sequence>
<dbReference type="RefSeq" id="WP_272748404.1">
    <property type="nucleotide sequence ID" value="NZ_JAQQKX010000009.1"/>
</dbReference>
<evidence type="ECO:0000256" key="1">
    <source>
        <dbReference type="ARBA" id="ARBA00022801"/>
    </source>
</evidence>
<organism evidence="3 4">
    <name type="scientific">Asticcacaulis aquaticus</name>
    <dbReference type="NCBI Taxonomy" id="2984212"/>
    <lineage>
        <taxon>Bacteria</taxon>
        <taxon>Pseudomonadati</taxon>
        <taxon>Pseudomonadota</taxon>
        <taxon>Alphaproteobacteria</taxon>
        <taxon>Caulobacterales</taxon>
        <taxon>Caulobacteraceae</taxon>
        <taxon>Asticcacaulis</taxon>
    </lineage>
</organism>
<feature type="domain" description="Alpha/beta hydrolase fold-3" evidence="2">
    <location>
        <begin position="126"/>
        <end position="331"/>
    </location>
</feature>
<name>A0ABT5HV59_9CAUL</name>
<dbReference type="Pfam" id="PF07859">
    <property type="entry name" value="Abhydrolase_3"/>
    <property type="match status" value="1"/>
</dbReference>
<dbReference type="PANTHER" id="PTHR48081:SF8">
    <property type="entry name" value="ALPHA_BETA HYDROLASE FOLD-3 DOMAIN-CONTAINING PROTEIN-RELATED"/>
    <property type="match status" value="1"/>
</dbReference>
<dbReference type="InterPro" id="IPR013094">
    <property type="entry name" value="AB_hydrolase_3"/>
</dbReference>
<protein>
    <submittedName>
        <fullName evidence="3">Alpha/beta hydrolase fold domain-containing protein</fullName>
    </submittedName>
</protein>
<dbReference type="Proteomes" id="UP001214854">
    <property type="component" value="Unassembled WGS sequence"/>
</dbReference>
<dbReference type="PANTHER" id="PTHR48081">
    <property type="entry name" value="AB HYDROLASE SUPERFAMILY PROTEIN C4A8.06C"/>
    <property type="match status" value="1"/>
</dbReference>
<gene>
    <name evidence="3" type="ORF">PQU92_11700</name>
</gene>
<evidence type="ECO:0000313" key="3">
    <source>
        <dbReference type="EMBL" id="MDC7683943.1"/>
    </source>
</evidence>
<keyword evidence="1 3" id="KW-0378">Hydrolase</keyword>
<dbReference type="EMBL" id="JAQQKX010000009">
    <property type="protein sequence ID" value="MDC7683943.1"/>
    <property type="molecule type" value="Genomic_DNA"/>
</dbReference>
<dbReference type="Gene3D" id="3.40.50.1820">
    <property type="entry name" value="alpha/beta hydrolase"/>
    <property type="match status" value="1"/>
</dbReference>
<keyword evidence="4" id="KW-1185">Reference proteome</keyword>
<reference evidence="3 4" key="1">
    <citation type="submission" date="2023-01" db="EMBL/GenBank/DDBJ databases">
        <title>Novel species of the genus Asticcacaulis isolated from rivers.</title>
        <authorList>
            <person name="Lu H."/>
        </authorList>
    </citation>
    <scope>NUCLEOTIDE SEQUENCE [LARGE SCALE GENOMIC DNA]</scope>
    <source>
        <strain evidence="3 4">BYS171W</strain>
    </source>
</reference>
<evidence type="ECO:0000259" key="2">
    <source>
        <dbReference type="Pfam" id="PF07859"/>
    </source>
</evidence>
<comment type="caution">
    <text evidence="3">The sequence shown here is derived from an EMBL/GenBank/DDBJ whole genome shotgun (WGS) entry which is preliminary data.</text>
</comment>
<proteinExistence type="predicted"/>